<dbReference type="SUPFAM" id="SSF52540">
    <property type="entry name" value="P-loop containing nucleoside triphosphate hydrolases"/>
    <property type="match status" value="1"/>
</dbReference>
<organism evidence="13 14">
    <name type="scientific">Limnoglobus roseus</name>
    <dbReference type="NCBI Taxonomy" id="2598579"/>
    <lineage>
        <taxon>Bacteria</taxon>
        <taxon>Pseudomonadati</taxon>
        <taxon>Planctomycetota</taxon>
        <taxon>Planctomycetia</taxon>
        <taxon>Gemmatales</taxon>
        <taxon>Gemmataceae</taxon>
        <taxon>Limnoglobus</taxon>
    </lineage>
</organism>
<dbReference type="InterPro" id="IPR050238">
    <property type="entry name" value="DNA_Rep/Repair_Clamp_Loader"/>
</dbReference>
<comment type="subunit">
    <text evidence="11">DNA polymerase III contains a core (composed of alpha, epsilon and theta chains) that associates with a tau subunit. This core dimerizes to form the POLIII' complex. PolIII' associates with the gamma complex (composed of gamma, delta, delta', psi and chi chains) and with the beta chain to form the complete DNA polymerase III complex.</text>
</comment>
<dbReference type="Gene3D" id="1.20.272.10">
    <property type="match status" value="1"/>
</dbReference>
<dbReference type="InterPro" id="IPR045085">
    <property type="entry name" value="HLD_clamp_pol_III_gamma_tau"/>
</dbReference>
<evidence type="ECO:0000256" key="2">
    <source>
        <dbReference type="ARBA" id="ARBA00022679"/>
    </source>
</evidence>
<feature type="domain" description="AAA+ ATPase" evidence="12">
    <location>
        <begin position="52"/>
        <end position="194"/>
    </location>
</feature>
<keyword evidence="8 11" id="KW-0067">ATP-binding</keyword>
<dbReference type="InterPro" id="IPR022754">
    <property type="entry name" value="DNA_pol_III_gamma-3"/>
</dbReference>
<accession>A0A5C1AAL4</accession>
<comment type="catalytic activity">
    <reaction evidence="10 11">
        <text>DNA(n) + a 2'-deoxyribonucleoside 5'-triphosphate = DNA(n+1) + diphosphate</text>
        <dbReference type="Rhea" id="RHEA:22508"/>
        <dbReference type="Rhea" id="RHEA-COMP:17339"/>
        <dbReference type="Rhea" id="RHEA-COMP:17340"/>
        <dbReference type="ChEBI" id="CHEBI:33019"/>
        <dbReference type="ChEBI" id="CHEBI:61560"/>
        <dbReference type="ChEBI" id="CHEBI:173112"/>
        <dbReference type="EC" id="2.7.7.7"/>
    </reaction>
</comment>
<evidence type="ECO:0000256" key="4">
    <source>
        <dbReference type="ARBA" id="ARBA00022705"/>
    </source>
</evidence>
<dbReference type="Pfam" id="PF12169">
    <property type="entry name" value="DNA_pol3_gamma3"/>
    <property type="match status" value="1"/>
</dbReference>
<comment type="similarity">
    <text evidence="1 11">Belongs to the DnaX/STICHEL family.</text>
</comment>
<dbReference type="Gene3D" id="1.10.8.60">
    <property type="match status" value="1"/>
</dbReference>
<keyword evidence="14" id="KW-1185">Reference proteome</keyword>
<dbReference type="GO" id="GO:0009360">
    <property type="term" value="C:DNA polymerase III complex"/>
    <property type="evidence" value="ECO:0007669"/>
    <property type="project" value="InterPro"/>
</dbReference>
<dbReference type="SMART" id="SM00382">
    <property type="entry name" value="AAA"/>
    <property type="match status" value="1"/>
</dbReference>
<evidence type="ECO:0000256" key="3">
    <source>
        <dbReference type="ARBA" id="ARBA00022695"/>
    </source>
</evidence>
<dbReference type="GO" id="GO:0005524">
    <property type="term" value="F:ATP binding"/>
    <property type="evidence" value="ECO:0007669"/>
    <property type="project" value="UniProtKB-KW"/>
</dbReference>
<evidence type="ECO:0000256" key="9">
    <source>
        <dbReference type="ARBA" id="ARBA00022932"/>
    </source>
</evidence>
<dbReference type="EC" id="2.7.7.7" evidence="11"/>
<evidence type="ECO:0000313" key="13">
    <source>
        <dbReference type="EMBL" id="QEL15213.1"/>
    </source>
</evidence>
<dbReference type="KEGG" id="lrs:PX52LOC_02128"/>
<reference evidence="14" key="1">
    <citation type="submission" date="2019-08" db="EMBL/GenBank/DDBJ databases">
        <title>Limnoglobus roseus gen. nov., sp. nov., a novel freshwater planctomycete with a giant genome from the family Gemmataceae.</title>
        <authorList>
            <person name="Kulichevskaya I.S."/>
            <person name="Naumoff D.G."/>
            <person name="Miroshnikov K."/>
            <person name="Ivanova A."/>
            <person name="Philippov D.A."/>
            <person name="Hakobyan A."/>
            <person name="Rijpstra I.C."/>
            <person name="Sinninghe Damste J.S."/>
            <person name="Liesack W."/>
            <person name="Dedysh S.N."/>
        </authorList>
    </citation>
    <scope>NUCLEOTIDE SEQUENCE [LARGE SCALE GENOMIC DNA]</scope>
    <source>
        <strain evidence="14">PX52</strain>
    </source>
</reference>
<keyword evidence="4 11" id="KW-0235">DNA replication</keyword>
<dbReference type="OrthoDB" id="9810148at2"/>
<dbReference type="InterPro" id="IPR027417">
    <property type="entry name" value="P-loop_NTPase"/>
</dbReference>
<evidence type="ECO:0000313" key="14">
    <source>
        <dbReference type="Proteomes" id="UP000324974"/>
    </source>
</evidence>
<dbReference type="SUPFAM" id="SSF48019">
    <property type="entry name" value="post-AAA+ oligomerization domain-like"/>
    <property type="match status" value="1"/>
</dbReference>
<evidence type="ECO:0000256" key="7">
    <source>
        <dbReference type="ARBA" id="ARBA00022833"/>
    </source>
</evidence>
<dbReference type="InterPro" id="IPR001270">
    <property type="entry name" value="ClpA/B"/>
</dbReference>
<sequence>MAKAKPKLLETDPPPAEYTVVARRYRPQQFADLIGQEHVANALTNALNSGRVAHAYLFTGARGVGKTSSARILAKALNCVKGPTPTPCDECDICKSVAVGEDVDVLEIDGASNNKVEEIRDLRSNVGFRPTRARYKIYIIDEVHMLSTSAFNALLKTLEEPPPHVKFIFATTEVQKIPITILSRCQRFDFAHVSTAKIFAALQHVVAKEGLKADDEALHIIAKRAAGSMRDSQSLLDQMMAFSDGHLTAEKVHSLFGTASDDRISQLADAILKGDVKTGLEEIHTAASRGMQLGELIDQLVDYWRGMMLLLTAGPKFGEISATPALLEKMKAHAATRNLDTILAGIDILAATKQKIRGSTHVQVLLELAVVRLSRLDELLSVGQLAAAVLNNGPAPAVKAGPVTVSPQVVDPSKKKSIAALEVPLNSAPTVSSNGSVNLADLWARVMEMMGPIRGNHLRQAALPAIFGPNSLAIQVAPGYTAAYDSISNDSTTEAIRLALKKLTGEEWVIRVERGREAPTRAETPARNEAGHLRPKDVMELPLFKAAAETLGAQMVKMDPGFNPQATVAAVTEAAPVVETPPDDEE</sequence>
<proteinExistence type="inferred from homology"/>
<dbReference type="CDD" id="cd00009">
    <property type="entry name" value="AAA"/>
    <property type="match status" value="1"/>
</dbReference>
<name>A0A5C1AAL4_9BACT</name>
<keyword evidence="9 11" id="KW-0239">DNA-directed DNA polymerase</keyword>
<gene>
    <name evidence="11" type="primary">dnaX</name>
    <name evidence="13" type="ORF">PX52LOC_02128</name>
</gene>
<dbReference type="Pfam" id="PF13177">
    <property type="entry name" value="DNA_pol3_delta2"/>
    <property type="match status" value="1"/>
</dbReference>
<dbReference type="PRINTS" id="PR00300">
    <property type="entry name" value="CLPPROTEASEA"/>
</dbReference>
<evidence type="ECO:0000256" key="11">
    <source>
        <dbReference type="RuleBase" id="RU364063"/>
    </source>
</evidence>
<dbReference type="InterPro" id="IPR003593">
    <property type="entry name" value="AAA+_ATPase"/>
</dbReference>
<keyword evidence="6 11" id="KW-0547">Nucleotide-binding</keyword>
<dbReference type="GO" id="GO:0003887">
    <property type="term" value="F:DNA-directed DNA polymerase activity"/>
    <property type="evidence" value="ECO:0007669"/>
    <property type="project" value="UniProtKB-KW"/>
</dbReference>
<evidence type="ECO:0000259" key="12">
    <source>
        <dbReference type="SMART" id="SM00382"/>
    </source>
</evidence>
<dbReference type="AlphaFoldDB" id="A0A5C1AAL4"/>
<protein>
    <recommendedName>
        <fullName evidence="11">DNA polymerase III subunit gamma/tau</fullName>
        <ecNumber evidence="11">2.7.7.7</ecNumber>
    </recommendedName>
</protein>
<dbReference type="InterPro" id="IPR012763">
    <property type="entry name" value="DNA_pol_III_sug/sutau_N"/>
</dbReference>
<keyword evidence="7" id="KW-0862">Zinc</keyword>
<comment type="function">
    <text evidence="11">DNA polymerase III is a complex, multichain enzyme responsible for most of the replicative synthesis in bacteria. This DNA polymerase also exhibits 3' to 5' exonuclease activity.</text>
</comment>
<keyword evidence="5" id="KW-0479">Metal-binding</keyword>
<dbReference type="GO" id="GO:0003677">
    <property type="term" value="F:DNA binding"/>
    <property type="evidence" value="ECO:0007669"/>
    <property type="project" value="InterPro"/>
</dbReference>
<dbReference type="FunFam" id="1.10.8.60:FF:000013">
    <property type="entry name" value="DNA polymerase III subunit gamma/tau"/>
    <property type="match status" value="1"/>
</dbReference>
<evidence type="ECO:0000256" key="1">
    <source>
        <dbReference type="ARBA" id="ARBA00006360"/>
    </source>
</evidence>
<dbReference type="FunFam" id="3.40.50.300:FF:000014">
    <property type="entry name" value="DNA polymerase III subunit gamma/tau"/>
    <property type="match status" value="1"/>
</dbReference>
<dbReference type="EMBL" id="CP042425">
    <property type="protein sequence ID" value="QEL15213.1"/>
    <property type="molecule type" value="Genomic_DNA"/>
</dbReference>
<dbReference type="PANTHER" id="PTHR11669:SF0">
    <property type="entry name" value="PROTEIN STICHEL-LIKE 2"/>
    <property type="match status" value="1"/>
</dbReference>
<dbReference type="GO" id="GO:0006261">
    <property type="term" value="P:DNA-templated DNA replication"/>
    <property type="evidence" value="ECO:0007669"/>
    <property type="project" value="TreeGrafter"/>
</dbReference>
<dbReference type="NCBIfam" id="NF004046">
    <property type="entry name" value="PRK05563.1"/>
    <property type="match status" value="1"/>
</dbReference>
<dbReference type="PANTHER" id="PTHR11669">
    <property type="entry name" value="REPLICATION FACTOR C / DNA POLYMERASE III GAMMA-TAU SUBUNIT"/>
    <property type="match status" value="1"/>
</dbReference>
<dbReference type="GO" id="GO:0046872">
    <property type="term" value="F:metal ion binding"/>
    <property type="evidence" value="ECO:0007669"/>
    <property type="project" value="UniProtKB-KW"/>
</dbReference>
<dbReference type="RefSeq" id="WP_149110044.1">
    <property type="nucleotide sequence ID" value="NZ_CP042425.1"/>
</dbReference>
<dbReference type="Pfam" id="PF22608">
    <property type="entry name" value="DNAX_ATPase_lid"/>
    <property type="match status" value="1"/>
</dbReference>
<dbReference type="NCBIfam" id="TIGR02397">
    <property type="entry name" value="dnaX_nterm"/>
    <property type="match status" value="1"/>
</dbReference>
<dbReference type="Gene3D" id="3.40.50.300">
    <property type="entry name" value="P-loop containing nucleotide triphosphate hydrolases"/>
    <property type="match status" value="1"/>
</dbReference>
<evidence type="ECO:0000256" key="6">
    <source>
        <dbReference type="ARBA" id="ARBA00022741"/>
    </source>
</evidence>
<evidence type="ECO:0000256" key="8">
    <source>
        <dbReference type="ARBA" id="ARBA00022840"/>
    </source>
</evidence>
<dbReference type="InterPro" id="IPR008921">
    <property type="entry name" value="DNA_pol3_clamp-load_cplx_C"/>
</dbReference>
<keyword evidence="2 11" id="KW-0808">Transferase</keyword>
<dbReference type="CDD" id="cd18137">
    <property type="entry name" value="HLD_clamp_pol_III_gamma_tau"/>
    <property type="match status" value="1"/>
</dbReference>
<keyword evidence="3 11" id="KW-0548">Nucleotidyltransferase</keyword>
<evidence type="ECO:0000256" key="10">
    <source>
        <dbReference type="ARBA" id="ARBA00049244"/>
    </source>
</evidence>
<evidence type="ECO:0000256" key="5">
    <source>
        <dbReference type="ARBA" id="ARBA00022723"/>
    </source>
</evidence>
<dbReference type="Proteomes" id="UP000324974">
    <property type="component" value="Chromosome"/>
</dbReference>